<evidence type="ECO:0000313" key="3">
    <source>
        <dbReference type="Proteomes" id="UP000494218"/>
    </source>
</evidence>
<dbReference type="EMBL" id="CABVPW010000023">
    <property type="protein sequence ID" value="VWB97302.1"/>
    <property type="molecule type" value="Genomic_DNA"/>
</dbReference>
<dbReference type="AlphaFoldDB" id="A0A6P2NQX5"/>
<gene>
    <name evidence="2" type="ORF">BLA23254_04625</name>
</gene>
<proteinExistence type="predicted"/>
<keyword evidence="1" id="KW-1133">Transmembrane helix</keyword>
<keyword evidence="1" id="KW-0472">Membrane</keyword>
<feature type="transmembrane region" description="Helical" evidence="1">
    <location>
        <begin position="24"/>
        <end position="44"/>
    </location>
</feature>
<reference evidence="2 3" key="1">
    <citation type="submission" date="2019-09" db="EMBL/GenBank/DDBJ databases">
        <authorList>
            <person name="Depoorter E."/>
        </authorList>
    </citation>
    <scope>NUCLEOTIDE SEQUENCE [LARGE SCALE GENOMIC DNA]</scope>
    <source>
        <strain evidence="2">LMG 23254</strain>
    </source>
</reference>
<sequence>MSASSTMIGRIRESMKGATAGGTARLMALGLPITTMILLFSIAATLGRPMPKNGTAVILTLFAADLVAALLVATVSNEDNSLTDGDRLVLMAAATISVALGLVTASYFWVM</sequence>
<protein>
    <submittedName>
        <fullName evidence="2">Uncharacterized protein</fullName>
    </submittedName>
</protein>
<keyword evidence="1" id="KW-0812">Transmembrane</keyword>
<feature type="transmembrane region" description="Helical" evidence="1">
    <location>
        <begin position="88"/>
        <end position="110"/>
    </location>
</feature>
<evidence type="ECO:0000313" key="2">
    <source>
        <dbReference type="EMBL" id="VWB97302.1"/>
    </source>
</evidence>
<feature type="transmembrane region" description="Helical" evidence="1">
    <location>
        <begin position="56"/>
        <end position="76"/>
    </location>
</feature>
<dbReference type="Proteomes" id="UP000494218">
    <property type="component" value="Unassembled WGS sequence"/>
</dbReference>
<organism evidence="2 3">
    <name type="scientific">Burkholderia lata (strain ATCC 17760 / DSM 23089 / LMG 22485 / NCIMB 9086 / R18194 / 383)</name>
    <dbReference type="NCBI Taxonomy" id="482957"/>
    <lineage>
        <taxon>Bacteria</taxon>
        <taxon>Pseudomonadati</taxon>
        <taxon>Pseudomonadota</taxon>
        <taxon>Betaproteobacteria</taxon>
        <taxon>Burkholderiales</taxon>
        <taxon>Burkholderiaceae</taxon>
        <taxon>Burkholderia</taxon>
        <taxon>Burkholderia cepacia complex</taxon>
    </lineage>
</organism>
<name>A0A6P2NQX5_BURL3</name>
<dbReference type="RefSeq" id="WP_175033204.1">
    <property type="nucleotide sequence ID" value="NZ_CABVPW010000023.1"/>
</dbReference>
<evidence type="ECO:0000256" key="1">
    <source>
        <dbReference type="SAM" id="Phobius"/>
    </source>
</evidence>
<accession>A0A6P2NQX5</accession>